<name>A0A0E9SHY0_ANGAN</name>
<evidence type="ECO:0000313" key="1">
    <source>
        <dbReference type="EMBL" id="JAH40260.1"/>
    </source>
</evidence>
<organism evidence="1">
    <name type="scientific">Anguilla anguilla</name>
    <name type="common">European freshwater eel</name>
    <name type="synonym">Muraena anguilla</name>
    <dbReference type="NCBI Taxonomy" id="7936"/>
    <lineage>
        <taxon>Eukaryota</taxon>
        <taxon>Metazoa</taxon>
        <taxon>Chordata</taxon>
        <taxon>Craniata</taxon>
        <taxon>Vertebrata</taxon>
        <taxon>Euteleostomi</taxon>
        <taxon>Actinopterygii</taxon>
        <taxon>Neopterygii</taxon>
        <taxon>Teleostei</taxon>
        <taxon>Anguilliformes</taxon>
        <taxon>Anguillidae</taxon>
        <taxon>Anguilla</taxon>
    </lineage>
</organism>
<reference evidence="1" key="2">
    <citation type="journal article" date="2015" name="Fish Shellfish Immunol.">
        <title>Early steps in the European eel (Anguilla anguilla)-Vibrio vulnificus interaction in the gills: Role of the RtxA13 toxin.</title>
        <authorList>
            <person name="Callol A."/>
            <person name="Pajuelo D."/>
            <person name="Ebbesson L."/>
            <person name="Teles M."/>
            <person name="MacKenzie S."/>
            <person name="Amaro C."/>
        </authorList>
    </citation>
    <scope>NUCLEOTIDE SEQUENCE</scope>
</reference>
<dbReference type="EMBL" id="GBXM01068317">
    <property type="protein sequence ID" value="JAH40260.1"/>
    <property type="molecule type" value="Transcribed_RNA"/>
</dbReference>
<accession>A0A0E9SHY0</accession>
<reference evidence="1" key="1">
    <citation type="submission" date="2014-11" db="EMBL/GenBank/DDBJ databases">
        <authorList>
            <person name="Amaro Gonzalez C."/>
        </authorList>
    </citation>
    <scope>NUCLEOTIDE SEQUENCE</scope>
</reference>
<dbReference type="AlphaFoldDB" id="A0A0E9SHY0"/>
<proteinExistence type="predicted"/>
<protein>
    <submittedName>
        <fullName evidence="1">Uncharacterized protein</fullName>
    </submittedName>
</protein>
<sequence>MVPIICENTNSGKACKTSPLLHFLHSDSPLYLVPITSLRRDSNAN</sequence>